<dbReference type="EMBL" id="GDHC01011240">
    <property type="protein sequence ID" value="JAQ07389.1"/>
    <property type="molecule type" value="Transcribed_RNA"/>
</dbReference>
<evidence type="ECO:0000313" key="14">
    <source>
        <dbReference type="EMBL" id="JAQ16548.1"/>
    </source>
</evidence>
<reference evidence="13" key="4">
    <citation type="journal article" date="2016" name="Gigascience">
        <title>De novo construction of an expanded transcriptome assembly for the western tarnished plant bug, Lygus hesperus.</title>
        <authorList>
            <person name="Tassone E.E."/>
            <person name="Geib S.M."/>
            <person name="Hall B."/>
            <person name="Fabrick J.A."/>
            <person name="Brent C.S."/>
            <person name="Hull J.J."/>
        </authorList>
    </citation>
    <scope>NUCLEOTIDE SEQUENCE</scope>
</reference>
<dbReference type="SUPFAM" id="SSF52540">
    <property type="entry name" value="P-loop containing nucleoside triphosphate hydrolases"/>
    <property type="match status" value="1"/>
</dbReference>
<keyword evidence="6" id="KW-0067">ATP-binding</keyword>
<dbReference type="GO" id="GO:0005524">
    <property type="term" value="F:ATP binding"/>
    <property type="evidence" value="ECO:0007669"/>
    <property type="project" value="UniProtKB-KW"/>
</dbReference>
<keyword evidence="5 11" id="KW-0418">Kinase</keyword>
<reference evidence="12" key="3">
    <citation type="submission" date="2014-09" db="EMBL/GenBank/DDBJ databases">
        <authorList>
            <person name="Magalhaes I.L.F."/>
            <person name="Oliveira U."/>
            <person name="Santos F.R."/>
            <person name="Vidigal T.H.D.A."/>
            <person name="Brescovit A.D."/>
            <person name="Santos A.J."/>
        </authorList>
    </citation>
    <scope>NUCLEOTIDE SEQUENCE</scope>
</reference>
<dbReference type="PROSITE" id="PS50052">
    <property type="entry name" value="GUANYLATE_KINASE_2"/>
    <property type="match status" value="1"/>
</dbReference>
<dbReference type="InterPro" id="IPR008144">
    <property type="entry name" value="Guanylate_kin-like_dom"/>
</dbReference>
<evidence type="ECO:0000256" key="5">
    <source>
        <dbReference type="ARBA" id="ARBA00022777"/>
    </source>
</evidence>
<dbReference type="EMBL" id="GBHO01013745">
    <property type="protein sequence ID" value="JAG29859.1"/>
    <property type="molecule type" value="Transcribed_RNA"/>
</dbReference>
<dbReference type="HAMAP" id="MF_00328">
    <property type="entry name" value="Guanylate_kinase"/>
    <property type="match status" value="1"/>
</dbReference>
<evidence type="ECO:0000313" key="12">
    <source>
        <dbReference type="EMBL" id="JAG52890.1"/>
    </source>
</evidence>
<dbReference type="EMBL" id="GBHO01013744">
    <property type="protein sequence ID" value="JAG29860.1"/>
    <property type="molecule type" value="Transcribed_RNA"/>
</dbReference>
<keyword evidence="4" id="KW-0547">Nucleotide-binding</keyword>
<dbReference type="CDD" id="cd00071">
    <property type="entry name" value="GMPK"/>
    <property type="match status" value="1"/>
</dbReference>
<dbReference type="EMBL" id="GBHO01013746">
    <property type="protein sequence ID" value="JAG29858.1"/>
    <property type="molecule type" value="Transcribed_RNA"/>
</dbReference>
<dbReference type="EMBL" id="GBRD01012936">
    <property type="protein sequence ID" value="JAG52890.1"/>
    <property type="molecule type" value="Transcribed_RNA"/>
</dbReference>
<organism evidence="11">
    <name type="scientific">Lygus hesperus</name>
    <name type="common">Western plant bug</name>
    <dbReference type="NCBI Taxonomy" id="30085"/>
    <lineage>
        <taxon>Eukaryota</taxon>
        <taxon>Metazoa</taxon>
        <taxon>Ecdysozoa</taxon>
        <taxon>Arthropoda</taxon>
        <taxon>Hexapoda</taxon>
        <taxon>Insecta</taxon>
        <taxon>Pterygota</taxon>
        <taxon>Neoptera</taxon>
        <taxon>Paraneoptera</taxon>
        <taxon>Hemiptera</taxon>
        <taxon>Heteroptera</taxon>
        <taxon>Panheteroptera</taxon>
        <taxon>Cimicomorpha</taxon>
        <taxon>Miridae</taxon>
        <taxon>Mirini</taxon>
        <taxon>Lygus</taxon>
    </lineage>
</organism>
<reference evidence="11" key="2">
    <citation type="submission" date="2014-07" db="EMBL/GenBank/DDBJ databases">
        <authorList>
            <person name="Hull J."/>
        </authorList>
    </citation>
    <scope>NUCLEOTIDE SEQUENCE</scope>
</reference>
<keyword evidence="3" id="KW-0808">Transferase</keyword>
<name>A0A0A9YK07_LYGHE</name>
<dbReference type="EMBL" id="GDHC01001878">
    <property type="protein sequence ID" value="JAQ16751.1"/>
    <property type="molecule type" value="Transcribed_RNA"/>
</dbReference>
<evidence type="ECO:0000256" key="1">
    <source>
        <dbReference type="ARBA" id="ARBA00005790"/>
    </source>
</evidence>
<evidence type="ECO:0000256" key="2">
    <source>
        <dbReference type="ARBA" id="ARBA00012961"/>
    </source>
</evidence>
<evidence type="ECO:0000313" key="11">
    <source>
        <dbReference type="EMBL" id="JAG29860.1"/>
    </source>
</evidence>
<evidence type="ECO:0000313" key="10">
    <source>
        <dbReference type="EMBL" id="JAG29859.1"/>
    </source>
</evidence>
<protein>
    <recommendedName>
        <fullName evidence="2">guanylate kinase</fullName>
        <ecNumber evidence="2">2.7.4.8</ecNumber>
    </recommendedName>
</protein>
<evidence type="ECO:0000256" key="6">
    <source>
        <dbReference type="ARBA" id="ARBA00022840"/>
    </source>
</evidence>
<dbReference type="SMART" id="SM00072">
    <property type="entry name" value="GuKc"/>
    <property type="match status" value="1"/>
</dbReference>
<evidence type="ECO:0000313" key="13">
    <source>
        <dbReference type="EMBL" id="JAQ07389.1"/>
    </source>
</evidence>
<evidence type="ECO:0000313" key="9">
    <source>
        <dbReference type="EMBL" id="JAG29858.1"/>
    </source>
</evidence>
<dbReference type="InterPro" id="IPR027417">
    <property type="entry name" value="P-loop_NTPase"/>
</dbReference>
<evidence type="ECO:0000313" key="15">
    <source>
        <dbReference type="EMBL" id="JAQ16751.1"/>
    </source>
</evidence>
<dbReference type="PANTHER" id="PTHR23117:SF13">
    <property type="entry name" value="GUANYLATE KINASE"/>
    <property type="match status" value="1"/>
</dbReference>
<dbReference type="FunFam" id="3.40.50.300:FF:000776">
    <property type="entry name" value="Guanylate kinase 2"/>
    <property type="match status" value="1"/>
</dbReference>
<dbReference type="EC" id="2.7.4.8" evidence="2"/>
<evidence type="ECO:0000256" key="4">
    <source>
        <dbReference type="ARBA" id="ARBA00022741"/>
    </source>
</evidence>
<sequence>MLASCPRVFIRQAMDELKKLLVICGPSGSGKSSLIKRLFDEVPNTFGFSVSHTTRQPRPGEQHGIDYYFSTKEDILKGVDNGEFLETASFSGNMYGTSYSSVKNVISSGKICILDIEMQGVIQVKQRQDLNPVTVFVKPPSLEILEERLRKRGTETEESLRRRLDTAKKEMEYGAVPGNFQVVVVNDDLDRCYTEFKDAIVNKFREREIDILAGLQDAGSRK</sequence>
<dbReference type="NCBIfam" id="TIGR03263">
    <property type="entry name" value="guanyl_kin"/>
    <property type="match status" value="1"/>
</dbReference>
<dbReference type="InterPro" id="IPR017665">
    <property type="entry name" value="Guanylate_kinase"/>
</dbReference>
<comment type="similarity">
    <text evidence="1">Belongs to the guanylate kinase family.</text>
</comment>
<gene>
    <name evidence="11" type="primary">Guk1_2</name>
    <name evidence="10" type="synonym">Guk1_0</name>
    <name evidence="9" type="synonym">Guk1_1</name>
    <name evidence="8" type="synonym">Guk1_3</name>
    <name evidence="8" type="ORF">CM83_85189</name>
    <name evidence="9" type="ORF">CM83_85190</name>
    <name evidence="10" type="ORF">CM83_85191</name>
    <name evidence="11" type="ORF">CM83_85192</name>
    <name evidence="14" type="ORF">g.85379</name>
    <name evidence="15" type="ORF">g.85380</name>
    <name evidence="13" type="ORF">g.85381</name>
</gene>
<dbReference type="GO" id="GO:0005829">
    <property type="term" value="C:cytosol"/>
    <property type="evidence" value="ECO:0007669"/>
    <property type="project" value="TreeGrafter"/>
</dbReference>
<dbReference type="AlphaFoldDB" id="A0A0A9YK07"/>
<dbReference type="PANTHER" id="PTHR23117">
    <property type="entry name" value="GUANYLATE KINASE-RELATED"/>
    <property type="match status" value="1"/>
</dbReference>
<evidence type="ECO:0000256" key="3">
    <source>
        <dbReference type="ARBA" id="ARBA00022679"/>
    </source>
</evidence>
<dbReference type="InterPro" id="IPR008145">
    <property type="entry name" value="GK/Ca_channel_bsu"/>
</dbReference>
<dbReference type="EMBL" id="GDHC01002081">
    <property type="protein sequence ID" value="JAQ16548.1"/>
    <property type="molecule type" value="Transcribed_RNA"/>
</dbReference>
<dbReference type="Gene3D" id="3.40.50.300">
    <property type="entry name" value="P-loop containing nucleotide triphosphate hydrolases"/>
    <property type="match status" value="1"/>
</dbReference>
<feature type="domain" description="Guanylate kinase-like" evidence="7">
    <location>
        <begin position="18"/>
        <end position="201"/>
    </location>
</feature>
<dbReference type="EMBL" id="GBHO01013747">
    <property type="protein sequence ID" value="JAG29857.1"/>
    <property type="molecule type" value="Transcribed_RNA"/>
</dbReference>
<proteinExistence type="inferred from homology"/>
<dbReference type="Pfam" id="PF00625">
    <property type="entry name" value="Guanylate_kin"/>
    <property type="match status" value="1"/>
</dbReference>
<evidence type="ECO:0000259" key="7">
    <source>
        <dbReference type="PROSITE" id="PS50052"/>
    </source>
</evidence>
<evidence type="ECO:0000313" key="8">
    <source>
        <dbReference type="EMBL" id="JAG29857.1"/>
    </source>
</evidence>
<reference evidence="11" key="1">
    <citation type="journal article" date="2014" name="PLoS ONE">
        <title>Transcriptome-Based Identification of ABC Transporters in the Western Tarnished Plant Bug Lygus hesperus.</title>
        <authorList>
            <person name="Hull J.J."/>
            <person name="Chaney K."/>
            <person name="Geib S.M."/>
            <person name="Fabrick J.A."/>
            <person name="Brent C.S."/>
            <person name="Walsh D."/>
            <person name="Lavine L.C."/>
        </authorList>
    </citation>
    <scope>NUCLEOTIDE SEQUENCE</scope>
</reference>
<accession>A0A0A9YK07</accession>
<dbReference type="GO" id="GO:0004385">
    <property type="term" value="F:GMP kinase activity"/>
    <property type="evidence" value="ECO:0007669"/>
    <property type="project" value="UniProtKB-EC"/>
</dbReference>